<proteinExistence type="inferred from homology"/>
<accession>A0A199W509</accession>
<dbReference type="Pfam" id="PF20867">
    <property type="entry name" value="UVSSA_N"/>
    <property type="match status" value="1"/>
</dbReference>
<dbReference type="GO" id="GO:0009411">
    <property type="term" value="P:response to UV"/>
    <property type="evidence" value="ECO:0007669"/>
    <property type="project" value="InterPro"/>
</dbReference>
<keyword evidence="15" id="KW-1185">Reference proteome</keyword>
<evidence type="ECO:0000256" key="11">
    <source>
        <dbReference type="SAM" id="MobiDB-lite"/>
    </source>
</evidence>
<reference evidence="13 14" key="1">
    <citation type="journal article" date="2016" name="DNA Res.">
        <title>The draft genome of MD-2 pineapple using hybrid error correction of long reads.</title>
        <authorList>
            <person name="Redwan R.M."/>
            <person name="Saidin A."/>
            <person name="Kumar S.V."/>
        </authorList>
    </citation>
    <scope>NUCLEOTIDE SEQUENCE [LARGE SCALE GENOMIC DNA]</scope>
    <source>
        <strain evidence="14">cv. MD2</strain>
        <tissue evidence="13">Leaf</tissue>
    </source>
</reference>
<keyword evidence="4" id="KW-0479">Metal-binding</keyword>
<dbReference type="Pfam" id="PF09740">
    <property type="entry name" value="DUF2043"/>
    <property type="match status" value="1"/>
</dbReference>
<dbReference type="PANTHER" id="PTHR28670:SF1">
    <property type="entry name" value="UV-STIMULATED SCAFFOLD PROTEIN A"/>
    <property type="match status" value="1"/>
</dbReference>
<dbReference type="InterPro" id="IPR049408">
    <property type="entry name" value="UVSSA_N_a-solenoid_rpt"/>
</dbReference>
<dbReference type="InterPro" id="IPR008942">
    <property type="entry name" value="ENTH_VHS"/>
</dbReference>
<dbReference type="Proteomes" id="UP000092600">
    <property type="component" value="Unassembled WGS sequence"/>
</dbReference>
<comment type="similarity">
    <text evidence="2">Belongs to the UVSSA family.</text>
</comment>
<evidence type="ECO:0000256" key="3">
    <source>
        <dbReference type="ARBA" id="ARBA00022454"/>
    </source>
</evidence>
<evidence type="ECO:0000313" key="16">
    <source>
        <dbReference type="RefSeq" id="XP_020088945.1"/>
    </source>
</evidence>
<feature type="compositionally biased region" description="Polar residues" evidence="11">
    <location>
        <begin position="366"/>
        <end position="387"/>
    </location>
</feature>
<feature type="region of interest" description="Disordered" evidence="11">
    <location>
        <begin position="1"/>
        <end position="28"/>
    </location>
</feature>
<evidence type="ECO:0000256" key="9">
    <source>
        <dbReference type="ARBA" id="ARBA00023204"/>
    </source>
</evidence>
<keyword evidence="8 10" id="KW-0175">Coiled coil</keyword>
<evidence type="ECO:0000256" key="8">
    <source>
        <dbReference type="ARBA" id="ARBA00023054"/>
    </source>
</evidence>
<dbReference type="InterPro" id="IPR018610">
    <property type="entry name" value="UVSSA"/>
</dbReference>
<name>A0A199W509_ANACO</name>
<dbReference type="Gene3D" id="1.25.40.90">
    <property type="match status" value="1"/>
</dbReference>
<evidence type="ECO:0000256" key="5">
    <source>
        <dbReference type="ARBA" id="ARBA00022763"/>
    </source>
</evidence>
<dbReference type="STRING" id="4615.A0A199W509"/>
<dbReference type="RefSeq" id="XP_020088945.1">
    <property type="nucleotide sequence ID" value="XM_020233356.1"/>
</dbReference>
<dbReference type="InterPro" id="IPR049431">
    <property type="entry name" value="UVSSA_C"/>
</dbReference>
<reference evidence="16" key="2">
    <citation type="submission" date="2025-04" db="UniProtKB">
        <authorList>
            <consortium name="RefSeq"/>
        </authorList>
    </citation>
    <scope>IDENTIFICATION</scope>
    <source>
        <tissue evidence="16">Leaf</tissue>
    </source>
</reference>
<evidence type="ECO:0000256" key="10">
    <source>
        <dbReference type="SAM" id="Coils"/>
    </source>
</evidence>
<protein>
    <submittedName>
        <fullName evidence="13 16">UV-stimulated scaffold protein A</fullName>
    </submittedName>
</protein>
<evidence type="ECO:0000256" key="4">
    <source>
        <dbReference type="ARBA" id="ARBA00022723"/>
    </source>
</evidence>
<dbReference type="PANTHER" id="PTHR28670">
    <property type="entry name" value="UV-STIMULATED SCAFFOLD PROTEIN A"/>
    <property type="match status" value="1"/>
</dbReference>
<dbReference type="GO" id="GO:0005694">
    <property type="term" value="C:chromosome"/>
    <property type="evidence" value="ECO:0007669"/>
    <property type="project" value="UniProtKB-SubCell"/>
</dbReference>
<dbReference type="Proteomes" id="UP000515123">
    <property type="component" value="Linkage group 5"/>
</dbReference>
<dbReference type="GO" id="GO:0008270">
    <property type="term" value="F:zinc ion binding"/>
    <property type="evidence" value="ECO:0007669"/>
    <property type="project" value="UniProtKB-KW"/>
</dbReference>
<comment type="subcellular location">
    <subcellularLocation>
        <location evidence="1">Chromosome</location>
    </subcellularLocation>
</comment>
<dbReference type="GO" id="GO:0000993">
    <property type="term" value="F:RNA polymerase II complex binding"/>
    <property type="evidence" value="ECO:0007669"/>
    <property type="project" value="TreeGrafter"/>
</dbReference>
<evidence type="ECO:0000313" key="13">
    <source>
        <dbReference type="EMBL" id="OAY84263.1"/>
    </source>
</evidence>
<evidence type="ECO:0000256" key="2">
    <source>
        <dbReference type="ARBA" id="ARBA00009240"/>
    </source>
</evidence>
<keyword evidence="6" id="KW-0863">Zinc-finger</keyword>
<dbReference type="AlphaFoldDB" id="A0A199W509"/>
<keyword evidence="5" id="KW-0227">DNA damage</keyword>
<feature type="region of interest" description="Disordered" evidence="11">
    <location>
        <begin position="366"/>
        <end position="399"/>
    </location>
</feature>
<evidence type="ECO:0000259" key="12">
    <source>
        <dbReference type="Pfam" id="PF09740"/>
    </source>
</evidence>
<evidence type="ECO:0000256" key="7">
    <source>
        <dbReference type="ARBA" id="ARBA00022833"/>
    </source>
</evidence>
<evidence type="ECO:0000313" key="15">
    <source>
        <dbReference type="Proteomes" id="UP000515123"/>
    </source>
</evidence>
<sequence>MGETGAEDEPRRSTAAAEQCGGDSGEAAVPRLIERATTSTAGEVDPRLLKAIKSTVRSSDAEIRVAVDSLMDHMKKPHSQVRYLTVLIIDELFMRSKLFRSLFVVNLDQFLTLSVGFRRNMPLPPPSSIASNLRKKTIELLEKWNASFGIHYRQVRLGFDYLKNTLKFQFPNRLENAARLQQERRERERRTQEILLSKLENLKENYSSIKAEIQSTVDEIGECFEIINSQREEFTSNEDEVEEFKSFELQQIRLGSLKEGEKVCENNENTAVFDALRELHKLLVSKHLASVQEWISVLIRVELADNKFRDMALKEMIDIRNNIQSVRNRCKLLGCVLDDAHEQKAMKVDEEEEDLWEEGKVEIYNSGPSSINDSSVVNDMDVQSTSNDKTKPLDGRASSSNLERSKLLAEAPVMTWGPFLDNWGANRDALANQRGLELDGHWGRVDYDAVIPAEKIAELNVHRTIYKEEPIEIRPCLAPLKKGGLCQRRDLRICPFHGPIVLRDAEGNPIKQNAVSEEQSVKEDSTLMTDTKNEYNDVDKSFDLGEEMFGMLAKQAVKNLRERDRDVKLMKKAKLAKVREHNEEVLREAAIASTSYSDAFGHPTEGSVRNAVGVKVKKPTLASMLKKKVTAKDRLAQRLLNSRVRDAAVQELSQGEDLKYREAFPNQW</sequence>
<dbReference type="SUPFAM" id="SSF48464">
    <property type="entry name" value="ENTH/VHS domain"/>
    <property type="match status" value="1"/>
</dbReference>
<feature type="domain" description="UV-stimulated scaffold protein A C-terminal" evidence="12">
    <location>
        <begin position="410"/>
        <end position="511"/>
    </location>
</feature>
<feature type="coiled-coil region" evidence="10">
    <location>
        <begin position="185"/>
        <end position="219"/>
    </location>
</feature>
<evidence type="ECO:0000256" key="1">
    <source>
        <dbReference type="ARBA" id="ARBA00004286"/>
    </source>
</evidence>
<dbReference type="GeneID" id="109710635"/>
<dbReference type="GO" id="GO:0006283">
    <property type="term" value="P:transcription-coupled nucleotide-excision repair"/>
    <property type="evidence" value="ECO:0007669"/>
    <property type="project" value="TreeGrafter"/>
</dbReference>
<evidence type="ECO:0000313" key="14">
    <source>
        <dbReference type="Proteomes" id="UP000092600"/>
    </source>
</evidence>
<keyword evidence="9" id="KW-0234">DNA repair</keyword>
<gene>
    <name evidence="16" type="primary">LOC109710635</name>
    <name evidence="13" type="ORF">ACMD2_05470</name>
</gene>
<organism evidence="13 14">
    <name type="scientific">Ananas comosus</name>
    <name type="common">Pineapple</name>
    <name type="synonym">Ananas ananas</name>
    <dbReference type="NCBI Taxonomy" id="4615"/>
    <lineage>
        <taxon>Eukaryota</taxon>
        <taxon>Viridiplantae</taxon>
        <taxon>Streptophyta</taxon>
        <taxon>Embryophyta</taxon>
        <taxon>Tracheophyta</taxon>
        <taxon>Spermatophyta</taxon>
        <taxon>Magnoliopsida</taxon>
        <taxon>Liliopsida</taxon>
        <taxon>Poales</taxon>
        <taxon>Bromeliaceae</taxon>
        <taxon>Bromelioideae</taxon>
        <taxon>Ananas</taxon>
    </lineage>
</organism>
<keyword evidence="7" id="KW-0862">Zinc</keyword>
<dbReference type="OrthoDB" id="5594015at2759"/>
<dbReference type="Gramene" id="Aco004452.1.mrna1">
    <property type="protein sequence ID" value="Aco004452.1.mrna1"/>
    <property type="gene ID" value="Aco004452.1.path1"/>
</dbReference>
<dbReference type="EMBL" id="LSRQ01000244">
    <property type="protein sequence ID" value="OAY84263.1"/>
    <property type="molecule type" value="Genomic_DNA"/>
</dbReference>
<evidence type="ECO:0000256" key="6">
    <source>
        <dbReference type="ARBA" id="ARBA00022771"/>
    </source>
</evidence>
<keyword evidence="3" id="KW-0158">Chromosome</keyword>